<keyword evidence="3" id="KW-1185">Reference proteome</keyword>
<name>A0A239J9S5_9ACTN</name>
<protein>
    <submittedName>
        <fullName evidence="2">Uncharacterized protein</fullName>
    </submittedName>
</protein>
<keyword evidence="1" id="KW-0472">Membrane</keyword>
<keyword evidence="1" id="KW-0812">Transmembrane</keyword>
<accession>A0A239J9S5</accession>
<dbReference type="AlphaFoldDB" id="A0A239J9S5"/>
<evidence type="ECO:0000313" key="3">
    <source>
        <dbReference type="Proteomes" id="UP000198373"/>
    </source>
</evidence>
<gene>
    <name evidence="2" type="ORF">SAMN06893096_11316</name>
</gene>
<sequence length="54" mass="5686">MVGGLVVWMIAALVVGVLLGRGIRLADVRDRADRPLTTADQTADAILALAASRR</sequence>
<keyword evidence="1" id="KW-1133">Transmembrane helix</keyword>
<feature type="transmembrane region" description="Helical" evidence="1">
    <location>
        <begin position="6"/>
        <end position="26"/>
    </location>
</feature>
<dbReference type="EMBL" id="FZOO01000013">
    <property type="protein sequence ID" value="SNT01404.1"/>
    <property type="molecule type" value="Genomic_DNA"/>
</dbReference>
<organism evidence="2 3">
    <name type="scientific">Geodermatophilus pulveris</name>
    <dbReference type="NCBI Taxonomy" id="1564159"/>
    <lineage>
        <taxon>Bacteria</taxon>
        <taxon>Bacillati</taxon>
        <taxon>Actinomycetota</taxon>
        <taxon>Actinomycetes</taxon>
        <taxon>Geodermatophilales</taxon>
        <taxon>Geodermatophilaceae</taxon>
        <taxon>Geodermatophilus</taxon>
    </lineage>
</organism>
<evidence type="ECO:0000313" key="2">
    <source>
        <dbReference type="EMBL" id="SNT01404.1"/>
    </source>
</evidence>
<evidence type="ECO:0000256" key="1">
    <source>
        <dbReference type="SAM" id="Phobius"/>
    </source>
</evidence>
<dbReference type="Proteomes" id="UP000198373">
    <property type="component" value="Unassembled WGS sequence"/>
</dbReference>
<reference evidence="3" key="1">
    <citation type="submission" date="2017-06" db="EMBL/GenBank/DDBJ databases">
        <authorList>
            <person name="Varghese N."/>
            <person name="Submissions S."/>
        </authorList>
    </citation>
    <scope>NUCLEOTIDE SEQUENCE [LARGE SCALE GENOMIC DNA]</scope>
    <source>
        <strain evidence="3">DSM 46839</strain>
    </source>
</reference>
<proteinExistence type="predicted"/>